<dbReference type="EMBL" id="VRMG01000005">
    <property type="protein sequence ID" value="TXN31474.1"/>
    <property type="molecule type" value="Genomic_DNA"/>
</dbReference>
<evidence type="ECO:0000313" key="4">
    <source>
        <dbReference type="Proteomes" id="UP000321379"/>
    </source>
</evidence>
<gene>
    <name evidence="3" type="ORF">FVP33_07995</name>
</gene>
<dbReference type="InterPro" id="IPR029442">
    <property type="entry name" value="GyrI-like"/>
</dbReference>
<reference evidence="3 4" key="1">
    <citation type="submission" date="2019-08" db="EMBL/GenBank/DDBJ databases">
        <title>Bacterial whole genome sequence for Glaciihabitans sp. CHu50b-6-2.</title>
        <authorList>
            <person name="Jin L."/>
        </authorList>
    </citation>
    <scope>NUCLEOTIDE SEQUENCE [LARGE SCALE GENOMIC DNA]</scope>
    <source>
        <strain evidence="3 4">CHu50b-6-2</strain>
    </source>
</reference>
<comment type="caution">
    <text evidence="3">The sequence shown here is derived from an EMBL/GenBank/DDBJ whole genome shotgun (WGS) entry which is preliminary data.</text>
</comment>
<name>A0A5C8USB5_9MICO</name>
<feature type="domain" description="AraC effector-binding" evidence="2">
    <location>
        <begin position="3"/>
        <end position="152"/>
    </location>
</feature>
<dbReference type="InterPro" id="IPR010499">
    <property type="entry name" value="AraC_E-bd"/>
</dbReference>
<accession>A0A5C8USB5</accession>
<feature type="region of interest" description="Disordered" evidence="1">
    <location>
        <begin position="149"/>
        <end position="169"/>
    </location>
</feature>
<dbReference type="InterPro" id="IPR011256">
    <property type="entry name" value="Reg_factor_effector_dom_sf"/>
</dbReference>
<dbReference type="Proteomes" id="UP000321379">
    <property type="component" value="Unassembled WGS sequence"/>
</dbReference>
<dbReference type="RefSeq" id="WP_147783061.1">
    <property type="nucleotide sequence ID" value="NZ_VRMG01000005.1"/>
</dbReference>
<proteinExistence type="predicted"/>
<sequence length="169" mass="18202">MNYQVESRTLEEQPTAVISARLPFADVPQWLPEAFQEVVEALARQGVRPGGMPFARYVFHPDAIGLEAGLPVQRPVTPDGRVVPGSLPGGAAAVTTHVGPYEDLEAAVGALREWIIAQGGEPAGGHWEIYHSDSAVEPDPRTWRTEVVLPWRAKTPPGAPTGGSPRETR</sequence>
<keyword evidence="4" id="KW-1185">Reference proteome</keyword>
<dbReference type="SMART" id="SM00871">
    <property type="entry name" value="AraC_E_bind"/>
    <property type="match status" value="1"/>
</dbReference>
<evidence type="ECO:0000259" key="2">
    <source>
        <dbReference type="SMART" id="SM00871"/>
    </source>
</evidence>
<evidence type="ECO:0000313" key="3">
    <source>
        <dbReference type="EMBL" id="TXN31474.1"/>
    </source>
</evidence>
<dbReference type="AlphaFoldDB" id="A0A5C8USB5"/>
<dbReference type="SUPFAM" id="SSF55136">
    <property type="entry name" value="Probable bacterial effector-binding domain"/>
    <property type="match status" value="1"/>
</dbReference>
<dbReference type="Pfam" id="PF06445">
    <property type="entry name" value="GyrI-like"/>
    <property type="match status" value="1"/>
</dbReference>
<organism evidence="3 4">
    <name type="scientific">Lacisediminihabitans profunda</name>
    <dbReference type="NCBI Taxonomy" id="2594790"/>
    <lineage>
        <taxon>Bacteria</taxon>
        <taxon>Bacillati</taxon>
        <taxon>Actinomycetota</taxon>
        <taxon>Actinomycetes</taxon>
        <taxon>Micrococcales</taxon>
        <taxon>Microbacteriaceae</taxon>
        <taxon>Lacisediminihabitans</taxon>
    </lineage>
</organism>
<dbReference type="Gene3D" id="3.20.80.10">
    <property type="entry name" value="Regulatory factor, effector binding domain"/>
    <property type="match status" value="1"/>
</dbReference>
<protein>
    <submittedName>
        <fullName evidence="3">GyrI-like domain-containing protein</fullName>
    </submittedName>
</protein>
<evidence type="ECO:0000256" key="1">
    <source>
        <dbReference type="SAM" id="MobiDB-lite"/>
    </source>
</evidence>